<evidence type="ECO:0000256" key="7">
    <source>
        <dbReference type="ARBA" id="ARBA00023004"/>
    </source>
</evidence>
<dbReference type="Gene3D" id="3.40.640.10">
    <property type="entry name" value="Type I PLP-dependent aspartate aminotransferase-like (Major domain)"/>
    <property type="match status" value="1"/>
</dbReference>
<protein>
    <recommendedName>
        <fullName evidence="3">cysteine desulfurase</fullName>
        <ecNumber evidence="3">2.8.1.7</ecNumber>
    </recommendedName>
</protein>
<gene>
    <name evidence="12" type="ORF">A2Y99_00420</name>
</gene>
<evidence type="ECO:0000313" key="13">
    <source>
        <dbReference type="Proteomes" id="UP000178230"/>
    </source>
</evidence>
<dbReference type="FunFam" id="3.40.640.10:FF:000084">
    <property type="entry name" value="IscS-like cysteine desulfurase"/>
    <property type="match status" value="1"/>
</dbReference>
<comment type="cofactor">
    <cofactor evidence="1 10">
        <name>pyridoxal 5'-phosphate</name>
        <dbReference type="ChEBI" id="CHEBI:597326"/>
    </cofactor>
</comment>
<accession>A0A1F5YJS2</accession>
<dbReference type="AlphaFoldDB" id="A0A1F5YJS2"/>
<dbReference type="PANTHER" id="PTHR11601">
    <property type="entry name" value="CYSTEINE DESULFURYLASE FAMILY MEMBER"/>
    <property type="match status" value="1"/>
</dbReference>
<evidence type="ECO:0000256" key="6">
    <source>
        <dbReference type="ARBA" id="ARBA00022898"/>
    </source>
</evidence>
<keyword evidence="5" id="KW-0479">Metal-binding</keyword>
<feature type="non-terminal residue" evidence="12">
    <location>
        <position position="1"/>
    </location>
</feature>
<dbReference type="EC" id="2.8.1.7" evidence="3"/>
<comment type="similarity">
    <text evidence="2">Belongs to the class-V pyridoxal-phosphate-dependent aminotransferase family. NifS/IscS subfamily.</text>
</comment>
<keyword evidence="6" id="KW-0663">Pyridoxal phosphate</keyword>
<proteinExistence type="inferred from homology"/>
<keyword evidence="4" id="KW-0808">Transferase</keyword>
<dbReference type="InterPro" id="IPR015422">
    <property type="entry name" value="PyrdxlP-dep_Trfase_small"/>
</dbReference>
<dbReference type="SUPFAM" id="SSF53383">
    <property type="entry name" value="PLP-dependent transferases"/>
    <property type="match status" value="1"/>
</dbReference>
<dbReference type="Gene3D" id="3.90.1150.10">
    <property type="entry name" value="Aspartate Aminotransferase, domain 1"/>
    <property type="match status" value="1"/>
</dbReference>
<evidence type="ECO:0000256" key="10">
    <source>
        <dbReference type="RuleBase" id="RU004504"/>
    </source>
</evidence>
<comment type="caution">
    <text evidence="12">The sequence shown here is derived from an EMBL/GenBank/DDBJ whole genome shotgun (WGS) entry which is preliminary data.</text>
</comment>
<name>A0A1F5YJS2_9BACT</name>
<comment type="catalytic activity">
    <reaction evidence="9">
        <text>(sulfur carrier)-H + L-cysteine = (sulfur carrier)-SH + L-alanine</text>
        <dbReference type="Rhea" id="RHEA:43892"/>
        <dbReference type="Rhea" id="RHEA-COMP:14737"/>
        <dbReference type="Rhea" id="RHEA-COMP:14739"/>
        <dbReference type="ChEBI" id="CHEBI:29917"/>
        <dbReference type="ChEBI" id="CHEBI:35235"/>
        <dbReference type="ChEBI" id="CHEBI:57972"/>
        <dbReference type="ChEBI" id="CHEBI:64428"/>
        <dbReference type="EC" id="2.8.1.7"/>
    </reaction>
</comment>
<dbReference type="InterPro" id="IPR016454">
    <property type="entry name" value="Cysteine_dSase"/>
</dbReference>
<keyword evidence="7" id="KW-0408">Iron</keyword>
<keyword evidence="8" id="KW-0411">Iron-sulfur</keyword>
<evidence type="ECO:0000256" key="3">
    <source>
        <dbReference type="ARBA" id="ARBA00012239"/>
    </source>
</evidence>
<organism evidence="12 13">
    <name type="scientific">Candidatus Gottesmanbacteria bacterium RBG_13_37_7</name>
    <dbReference type="NCBI Taxonomy" id="1798369"/>
    <lineage>
        <taxon>Bacteria</taxon>
        <taxon>Candidatus Gottesmaniibacteriota</taxon>
    </lineage>
</organism>
<dbReference type="GO" id="GO:0046872">
    <property type="term" value="F:metal ion binding"/>
    <property type="evidence" value="ECO:0007669"/>
    <property type="project" value="UniProtKB-KW"/>
</dbReference>
<evidence type="ECO:0000256" key="5">
    <source>
        <dbReference type="ARBA" id="ARBA00022723"/>
    </source>
</evidence>
<dbReference type="InterPro" id="IPR000192">
    <property type="entry name" value="Aminotrans_V_dom"/>
</dbReference>
<sequence>ESNNTVLKGISSSYRNKGDHVIISAIEHDCIMECASFLEKQDIEITRIPVNKDGLINPEDIRNAITPKTILVSVMHANNEIGTIQPIAEIGKICRAKKVFFHTDASQSLGKIPLDAQKNSIDLLTASSHKLYGPKGVGLLYIRNGISLTPLLHGGGHEKGIRSSTVNVPSIAAFTKAVAICQKEMKAESQRLTLLRDKLITAIQKTIPHTYLNGHATARLPNNINLRFMFVEGESILMQLDKYGFAVSTGSACSSRSLTPSHVLTALGLKPAEIHGSVRITLGRWTKEKDLIYLLKVLPKIIKNLRKISPFSNLIQ</sequence>
<evidence type="ECO:0000259" key="11">
    <source>
        <dbReference type="Pfam" id="PF00266"/>
    </source>
</evidence>
<dbReference type="PANTHER" id="PTHR11601:SF34">
    <property type="entry name" value="CYSTEINE DESULFURASE"/>
    <property type="match status" value="1"/>
</dbReference>
<evidence type="ECO:0000256" key="9">
    <source>
        <dbReference type="ARBA" id="ARBA00050776"/>
    </source>
</evidence>
<evidence type="ECO:0000256" key="2">
    <source>
        <dbReference type="ARBA" id="ARBA00006490"/>
    </source>
</evidence>
<dbReference type="InterPro" id="IPR015421">
    <property type="entry name" value="PyrdxlP-dep_Trfase_major"/>
</dbReference>
<dbReference type="Pfam" id="PF00266">
    <property type="entry name" value="Aminotran_5"/>
    <property type="match status" value="1"/>
</dbReference>
<dbReference type="InterPro" id="IPR015424">
    <property type="entry name" value="PyrdxlP-dep_Trfase"/>
</dbReference>
<reference evidence="12 13" key="1">
    <citation type="journal article" date="2016" name="Nat. Commun.">
        <title>Thousands of microbial genomes shed light on interconnected biogeochemical processes in an aquifer system.</title>
        <authorList>
            <person name="Anantharaman K."/>
            <person name="Brown C.T."/>
            <person name="Hug L.A."/>
            <person name="Sharon I."/>
            <person name="Castelle C.J."/>
            <person name="Probst A.J."/>
            <person name="Thomas B.C."/>
            <person name="Singh A."/>
            <person name="Wilkins M.J."/>
            <person name="Karaoz U."/>
            <person name="Brodie E.L."/>
            <person name="Williams K.H."/>
            <person name="Hubbard S.S."/>
            <person name="Banfield J.F."/>
        </authorList>
    </citation>
    <scope>NUCLEOTIDE SEQUENCE [LARGE SCALE GENOMIC DNA]</scope>
</reference>
<evidence type="ECO:0000256" key="4">
    <source>
        <dbReference type="ARBA" id="ARBA00022679"/>
    </source>
</evidence>
<evidence type="ECO:0000256" key="8">
    <source>
        <dbReference type="ARBA" id="ARBA00023014"/>
    </source>
</evidence>
<dbReference type="PIRSF" id="PIRSF005572">
    <property type="entry name" value="NifS"/>
    <property type="match status" value="1"/>
</dbReference>
<dbReference type="EMBL" id="MFIY01000009">
    <property type="protein sequence ID" value="OGG00431.1"/>
    <property type="molecule type" value="Genomic_DNA"/>
</dbReference>
<evidence type="ECO:0000256" key="1">
    <source>
        <dbReference type="ARBA" id="ARBA00001933"/>
    </source>
</evidence>
<evidence type="ECO:0000313" key="12">
    <source>
        <dbReference type="EMBL" id="OGG00431.1"/>
    </source>
</evidence>
<dbReference type="PROSITE" id="PS00595">
    <property type="entry name" value="AA_TRANSFER_CLASS_5"/>
    <property type="match status" value="1"/>
</dbReference>
<feature type="domain" description="Aminotransferase class V" evidence="11">
    <location>
        <begin position="1"/>
        <end position="291"/>
    </location>
</feature>
<dbReference type="Proteomes" id="UP000178230">
    <property type="component" value="Unassembled WGS sequence"/>
</dbReference>
<dbReference type="GO" id="GO:0051536">
    <property type="term" value="F:iron-sulfur cluster binding"/>
    <property type="evidence" value="ECO:0007669"/>
    <property type="project" value="UniProtKB-KW"/>
</dbReference>
<dbReference type="GO" id="GO:0031071">
    <property type="term" value="F:cysteine desulfurase activity"/>
    <property type="evidence" value="ECO:0007669"/>
    <property type="project" value="UniProtKB-EC"/>
</dbReference>
<dbReference type="InterPro" id="IPR020578">
    <property type="entry name" value="Aminotrans_V_PyrdxlP_BS"/>
</dbReference>